<dbReference type="InterPro" id="IPR001173">
    <property type="entry name" value="Glyco_trans_2-like"/>
</dbReference>
<dbReference type="OrthoDB" id="8416156at2"/>
<dbReference type="Proteomes" id="UP000199054">
    <property type="component" value="Unassembled WGS sequence"/>
</dbReference>
<dbReference type="STRING" id="34002.SAMN04489859_106610"/>
<protein>
    <submittedName>
        <fullName evidence="3">Glycosyltransferase, GT2 family</fullName>
    </submittedName>
</protein>
<dbReference type="AlphaFoldDB" id="A0A1H8NPE7"/>
<reference evidence="3 4" key="1">
    <citation type="submission" date="2016-10" db="EMBL/GenBank/DDBJ databases">
        <authorList>
            <person name="de Groot N.N."/>
        </authorList>
    </citation>
    <scope>NUCLEOTIDE SEQUENCE [LARGE SCALE GENOMIC DNA]</scope>
    <source>
        <strain evidence="3 4">DSM 8512</strain>
    </source>
</reference>
<evidence type="ECO:0000313" key="3">
    <source>
        <dbReference type="EMBL" id="SEO31253.1"/>
    </source>
</evidence>
<keyword evidence="3" id="KW-0808">Transferase</keyword>
<feature type="domain" description="Glycosyltransferase 2-like" evidence="2">
    <location>
        <begin position="18"/>
        <end position="134"/>
    </location>
</feature>
<keyword evidence="4" id="KW-1185">Reference proteome</keyword>
<dbReference type="Pfam" id="PF00535">
    <property type="entry name" value="Glycos_transf_2"/>
    <property type="match status" value="1"/>
</dbReference>
<evidence type="ECO:0000259" key="2">
    <source>
        <dbReference type="Pfam" id="PF00535"/>
    </source>
</evidence>
<name>A0A1H8NPE7_9RHOB</name>
<dbReference type="PANTHER" id="PTHR43646">
    <property type="entry name" value="GLYCOSYLTRANSFERASE"/>
    <property type="match status" value="1"/>
</dbReference>
<dbReference type="InterPro" id="IPR029044">
    <property type="entry name" value="Nucleotide-diphossugar_trans"/>
</dbReference>
<dbReference type="Gene3D" id="3.90.550.10">
    <property type="entry name" value="Spore Coat Polysaccharide Biosynthesis Protein SpsA, Chain A"/>
    <property type="match status" value="1"/>
</dbReference>
<keyword evidence="1" id="KW-0472">Membrane</keyword>
<feature type="transmembrane region" description="Helical" evidence="1">
    <location>
        <begin position="302"/>
        <end position="321"/>
    </location>
</feature>
<sequence>MVAQQQNTGKTLPAIDAIVIGRNEGQRLIDCLSSLQAAGMRRLIYVDSGSTDGSTDAARAAGAEVIALDMTRPFTAARARNAGLERIAEDRDLPDFVHFVDGDCQLQPGWLQVAADFLADHPQVVVVCGRRRERHPRASVYNRLCDLEWDTPVGEELACGGDALMRTQALLAVGGFRDDLIAGEEPELCLRLRRAGGQIWRLDHEMVLHDAAMTRFSQWWRRARRAGHAFAEGAALHGAPPERHWVTETRRAILWGAALPLAILLALVLMPALGVLLLLAYPAQVLRIAARHGLSRRESWEYAAFTVLGKFPEVLGVLGFWRNRLLGRQGRLIEYK</sequence>
<evidence type="ECO:0000256" key="1">
    <source>
        <dbReference type="SAM" id="Phobius"/>
    </source>
</evidence>
<gene>
    <name evidence="3" type="ORF">SAMN04489859_106610</name>
</gene>
<dbReference type="GO" id="GO:0016740">
    <property type="term" value="F:transferase activity"/>
    <property type="evidence" value="ECO:0007669"/>
    <property type="project" value="UniProtKB-KW"/>
</dbReference>
<keyword evidence="1" id="KW-0812">Transmembrane</keyword>
<feature type="transmembrane region" description="Helical" evidence="1">
    <location>
        <begin position="253"/>
        <end position="282"/>
    </location>
</feature>
<evidence type="ECO:0000313" key="4">
    <source>
        <dbReference type="Proteomes" id="UP000199054"/>
    </source>
</evidence>
<proteinExistence type="predicted"/>
<dbReference type="PANTHER" id="PTHR43646:SF6">
    <property type="entry name" value="PRE-MYCOFACTOCIN GLYCOSYLTRANSFERASE"/>
    <property type="match status" value="1"/>
</dbReference>
<keyword evidence="1" id="KW-1133">Transmembrane helix</keyword>
<dbReference type="RefSeq" id="WP_090617631.1">
    <property type="nucleotide sequence ID" value="NZ_CP067124.1"/>
</dbReference>
<organism evidence="3 4">
    <name type="scientific">Paracoccus alcaliphilus</name>
    <dbReference type="NCBI Taxonomy" id="34002"/>
    <lineage>
        <taxon>Bacteria</taxon>
        <taxon>Pseudomonadati</taxon>
        <taxon>Pseudomonadota</taxon>
        <taxon>Alphaproteobacteria</taxon>
        <taxon>Rhodobacterales</taxon>
        <taxon>Paracoccaceae</taxon>
        <taxon>Paracoccus</taxon>
    </lineage>
</organism>
<dbReference type="SUPFAM" id="SSF53448">
    <property type="entry name" value="Nucleotide-diphospho-sugar transferases"/>
    <property type="match status" value="1"/>
</dbReference>
<dbReference type="EMBL" id="FODE01000066">
    <property type="protein sequence ID" value="SEO31253.1"/>
    <property type="molecule type" value="Genomic_DNA"/>
</dbReference>
<accession>A0A1H8NPE7</accession>